<feature type="transmembrane region" description="Helical" evidence="9">
    <location>
        <begin position="99"/>
        <end position="121"/>
    </location>
</feature>
<evidence type="ECO:0000256" key="4">
    <source>
        <dbReference type="ARBA" id="ARBA00022692"/>
    </source>
</evidence>
<evidence type="ECO:0000256" key="7">
    <source>
        <dbReference type="ARBA" id="ARBA00023136"/>
    </source>
</evidence>
<keyword evidence="7 9" id="KW-0472">Membrane</keyword>
<evidence type="ECO:0000256" key="3">
    <source>
        <dbReference type="ARBA" id="ARBA00022448"/>
    </source>
</evidence>
<dbReference type="PROSITE" id="PS50928">
    <property type="entry name" value="ABC_TM1"/>
    <property type="match status" value="1"/>
</dbReference>
<feature type="transmembrane region" description="Helical" evidence="9">
    <location>
        <begin position="12"/>
        <end position="38"/>
    </location>
</feature>
<comment type="caution">
    <text evidence="9">Lacks conserved residue(s) required for the propagation of feature annotation.</text>
</comment>
<dbReference type="InterPro" id="IPR011865">
    <property type="entry name" value="CysT_permease"/>
</dbReference>
<dbReference type="InterPro" id="IPR000515">
    <property type="entry name" value="MetI-like"/>
</dbReference>
<comment type="function">
    <text evidence="8">Part of the ABC transporter complex CysAWTP (TC 3.A.1.6.1) involved in sulfate/thiosulfate import. Probably responsible for the translocation of the substrate across the membrane.</text>
</comment>
<proteinExistence type="inferred from homology"/>
<dbReference type="InterPro" id="IPR035906">
    <property type="entry name" value="MetI-like_sf"/>
</dbReference>
<comment type="caution">
    <text evidence="11">The sequence shown here is derived from an EMBL/GenBank/DDBJ whole genome shotgun (WGS) entry which is preliminary data.</text>
</comment>
<dbReference type="PANTHER" id="PTHR30406">
    <property type="entry name" value="SULFATE TRANSPORT SYSTEM PERMEASE PROTEIN"/>
    <property type="match status" value="1"/>
</dbReference>
<dbReference type="PANTHER" id="PTHR30406:SF8">
    <property type="entry name" value="SULFATE TRANSPORT SYSTEM PERMEASE PROTEIN CYST"/>
    <property type="match status" value="1"/>
</dbReference>
<reference evidence="11 12" key="1">
    <citation type="submission" date="2023-10" db="EMBL/GenBank/DDBJ databases">
        <title>Veillonella sp. nov., isolated from a pig farm feces dump.</title>
        <authorList>
            <person name="Chang Y.-H."/>
        </authorList>
    </citation>
    <scope>NUCLEOTIDE SEQUENCE [LARGE SCALE GENOMIC DNA]</scope>
    <source>
        <strain evidence="11 12">YH-vei2233</strain>
    </source>
</reference>
<comment type="function">
    <text evidence="9">Part of the ABC transporter complex (TC 3.A.1.6.1) involved in sulfate/thiosulfate import.</text>
</comment>
<keyword evidence="3 9" id="KW-0813">Transport</keyword>
<evidence type="ECO:0000256" key="5">
    <source>
        <dbReference type="ARBA" id="ARBA00022989"/>
    </source>
</evidence>
<name>A0ABU3Z616_9FIRM</name>
<sequence length="277" mass="30239">MKFMNCNTSVIPGFTISLTVSMLYLSLIVLIPVAIFLIDATGMGLNKFIDTIVSERVIHAYVITFGTSLIAAIVNAIMGTILAWVLVRYRFPGRRIMAGLVDLPFALPTAVAGIALTSLYAESGWFGQFFYSLGIETAFSEIGIIIALVFVGIPFVTRTVEPVLHEFDEQYEEAALVMGANGWKRFTSIILPEIYPSILLGAGLAFARGVGEYGSVVFISGNLPFKTEIAPLLIMNQLEAYDYDAAVAIALVLLVFSFLSLAAINLYQRHVYQLRGA</sequence>
<dbReference type="Pfam" id="PF00528">
    <property type="entry name" value="BPD_transp_1"/>
    <property type="match status" value="1"/>
</dbReference>
<comment type="subunit">
    <text evidence="2">The complex is composed of two ATP-binding proteins (CysA), two transmembrane proteins (CysT and CysW) and a solute-binding protein (CysP).</text>
</comment>
<dbReference type="InterPro" id="IPR005667">
    <property type="entry name" value="Sulph_transpt2"/>
</dbReference>
<keyword evidence="4 9" id="KW-0812">Transmembrane</keyword>
<feature type="transmembrane region" description="Helical" evidence="9">
    <location>
        <begin position="58"/>
        <end position="87"/>
    </location>
</feature>
<dbReference type="Proteomes" id="UP001272515">
    <property type="component" value="Unassembled WGS sequence"/>
</dbReference>
<gene>
    <name evidence="11" type="primary">cysT</name>
    <name evidence="11" type="ORF">RVY80_00640</name>
</gene>
<evidence type="ECO:0000256" key="8">
    <source>
        <dbReference type="ARBA" id="ARBA00025323"/>
    </source>
</evidence>
<dbReference type="NCBIfam" id="TIGR02139">
    <property type="entry name" value="permease_CysT"/>
    <property type="match status" value="1"/>
</dbReference>
<organism evidence="11 12">
    <name type="scientific">Veillonella absiana</name>
    <dbReference type="NCBI Taxonomy" id="3079305"/>
    <lineage>
        <taxon>Bacteria</taxon>
        <taxon>Bacillati</taxon>
        <taxon>Bacillota</taxon>
        <taxon>Negativicutes</taxon>
        <taxon>Veillonellales</taxon>
        <taxon>Veillonellaceae</taxon>
        <taxon>Veillonella</taxon>
    </lineage>
</organism>
<feature type="transmembrane region" description="Helical" evidence="9">
    <location>
        <begin position="133"/>
        <end position="156"/>
    </location>
</feature>
<feature type="domain" description="ABC transmembrane type-1" evidence="10">
    <location>
        <begin position="61"/>
        <end position="264"/>
    </location>
</feature>
<evidence type="ECO:0000256" key="1">
    <source>
        <dbReference type="ARBA" id="ARBA00004141"/>
    </source>
</evidence>
<evidence type="ECO:0000256" key="2">
    <source>
        <dbReference type="ARBA" id="ARBA00011779"/>
    </source>
</evidence>
<dbReference type="Gene3D" id="1.10.3720.10">
    <property type="entry name" value="MetI-like"/>
    <property type="match status" value="1"/>
</dbReference>
<dbReference type="SUPFAM" id="SSF161098">
    <property type="entry name" value="MetI-like"/>
    <property type="match status" value="1"/>
</dbReference>
<protein>
    <recommendedName>
        <fullName evidence="9">Sulfate transport system permease protein CysT</fullName>
    </recommendedName>
</protein>
<evidence type="ECO:0000313" key="11">
    <source>
        <dbReference type="EMBL" id="MDV5087364.1"/>
    </source>
</evidence>
<evidence type="ECO:0000256" key="9">
    <source>
        <dbReference type="RuleBase" id="RU366001"/>
    </source>
</evidence>
<feature type="transmembrane region" description="Helical" evidence="9">
    <location>
        <begin position="186"/>
        <end position="207"/>
    </location>
</feature>
<keyword evidence="6 9" id="KW-0764">Sulfate transport</keyword>
<dbReference type="CDD" id="cd06261">
    <property type="entry name" value="TM_PBP2"/>
    <property type="match status" value="1"/>
</dbReference>
<evidence type="ECO:0000256" key="6">
    <source>
        <dbReference type="ARBA" id="ARBA00023032"/>
    </source>
</evidence>
<evidence type="ECO:0000313" key="12">
    <source>
        <dbReference type="Proteomes" id="UP001272515"/>
    </source>
</evidence>
<dbReference type="RefSeq" id="WP_295188786.1">
    <property type="nucleotide sequence ID" value="NZ_JAWJZA010000009.1"/>
</dbReference>
<evidence type="ECO:0000259" key="10">
    <source>
        <dbReference type="PROSITE" id="PS50928"/>
    </source>
</evidence>
<comment type="subcellular location">
    <subcellularLocation>
        <location evidence="1">Membrane</location>
        <topology evidence="1">Multi-pass membrane protein</topology>
    </subcellularLocation>
</comment>
<dbReference type="NCBIfam" id="TIGR00969">
    <property type="entry name" value="3a0106s02"/>
    <property type="match status" value="1"/>
</dbReference>
<accession>A0ABU3Z616</accession>
<feature type="transmembrane region" description="Helical" evidence="9">
    <location>
        <begin position="245"/>
        <end position="267"/>
    </location>
</feature>
<keyword evidence="12" id="KW-1185">Reference proteome</keyword>
<comment type="similarity">
    <text evidence="9">Belongs to the binding-protein-dependent transport system permease family. CysTW subfamily.</text>
</comment>
<keyword evidence="5 9" id="KW-1133">Transmembrane helix</keyword>
<dbReference type="EMBL" id="JAWJZB010000001">
    <property type="protein sequence ID" value="MDV5087364.1"/>
    <property type="molecule type" value="Genomic_DNA"/>
</dbReference>